<accession>A0AAN7BEU6</accession>
<dbReference type="Proteomes" id="UP001301958">
    <property type="component" value="Unassembled WGS sequence"/>
</dbReference>
<dbReference type="AlphaFoldDB" id="A0AAN7BEU6"/>
<gene>
    <name evidence="4" type="ORF">QBC38DRAFT_513674</name>
</gene>
<dbReference type="PANTHER" id="PTHR13360">
    <property type="entry name" value="ACTIVATING SIGNAL COINTEGRATOR 1 COMPLEX SUBUNIT 1"/>
    <property type="match status" value="1"/>
</dbReference>
<name>A0AAN7BEU6_9PEZI</name>
<organism evidence="4 5">
    <name type="scientific">Podospora fimiseda</name>
    <dbReference type="NCBI Taxonomy" id="252190"/>
    <lineage>
        <taxon>Eukaryota</taxon>
        <taxon>Fungi</taxon>
        <taxon>Dikarya</taxon>
        <taxon>Ascomycota</taxon>
        <taxon>Pezizomycotina</taxon>
        <taxon>Sordariomycetes</taxon>
        <taxon>Sordariomycetidae</taxon>
        <taxon>Sordariales</taxon>
        <taxon>Podosporaceae</taxon>
        <taxon>Podospora</taxon>
    </lineage>
</organism>
<protein>
    <submittedName>
        <fullName evidence="4">AKAP7 2'5' RNA ligase-like domain-containing protein</fullName>
    </submittedName>
</protein>
<evidence type="ECO:0000313" key="5">
    <source>
        <dbReference type="Proteomes" id="UP001301958"/>
    </source>
</evidence>
<reference evidence="4" key="1">
    <citation type="journal article" date="2023" name="Mol. Phylogenet. Evol.">
        <title>Genome-scale phylogeny and comparative genomics of the fungal order Sordariales.</title>
        <authorList>
            <person name="Hensen N."/>
            <person name="Bonometti L."/>
            <person name="Westerberg I."/>
            <person name="Brannstrom I.O."/>
            <person name="Guillou S."/>
            <person name="Cros-Aarteil S."/>
            <person name="Calhoun S."/>
            <person name="Haridas S."/>
            <person name="Kuo A."/>
            <person name="Mondo S."/>
            <person name="Pangilinan J."/>
            <person name="Riley R."/>
            <person name="LaButti K."/>
            <person name="Andreopoulos B."/>
            <person name="Lipzen A."/>
            <person name="Chen C."/>
            <person name="Yan M."/>
            <person name="Daum C."/>
            <person name="Ng V."/>
            <person name="Clum A."/>
            <person name="Steindorff A."/>
            <person name="Ohm R.A."/>
            <person name="Martin F."/>
            <person name="Silar P."/>
            <person name="Natvig D.O."/>
            <person name="Lalanne C."/>
            <person name="Gautier V."/>
            <person name="Ament-Velasquez S.L."/>
            <person name="Kruys A."/>
            <person name="Hutchinson M.I."/>
            <person name="Powell A.J."/>
            <person name="Barry K."/>
            <person name="Miller A.N."/>
            <person name="Grigoriev I.V."/>
            <person name="Debuchy R."/>
            <person name="Gladieux P."/>
            <person name="Hiltunen Thoren M."/>
            <person name="Johannesson H."/>
        </authorList>
    </citation>
    <scope>NUCLEOTIDE SEQUENCE</scope>
    <source>
        <strain evidence="4">CBS 990.96</strain>
    </source>
</reference>
<evidence type="ECO:0000256" key="1">
    <source>
        <dbReference type="SAM" id="Coils"/>
    </source>
</evidence>
<dbReference type="GO" id="GO:0006307">
    <property type="term" value="P:DNA alkylation repair"/>
    <property type="evidence" value="ECO:0007669"/>
    <property type="project" value="InterPro"/>
</dbReference>
<sequence>MPPKPSIPTGTTTTGSRPAPPTHFLCIPLVTLVSRPQLAASISSFKDDVCSPASFAIPEDAIRPVGTLHLTLGVMSFPNRNNNQEESSGSVNGLGKAKEILRGLKLREIWRAACKEAAERTRPGVPVVEEEGADDKIKITLKGLASMQPPNRAAVLYAPPVDTQGKLYGFCEKVRDVFRDGGVMDDDGGRPLLLHATVVNTIYVKGDKGSSHKSRRGGRGGRGGGKERLTVDATGIIDRYEDQVWMEGVELEGVAICKMGAKKVLNENGDETGDEKYEVVEEMSPPEKRRPVASSSSSPATASSSGSSSSSPTQRRQRQPPRSSSLVATSRNRSDNIISPPRASISRGSSPTPTLRPTSPSPAASAAAIAAASALRQKDARILALERELGIMENEFTRELDQETITITHLQAKCAALEKRLAEQEVVARGEILRRDEEIKELRSQMRGLKEWVSNSTRTDGQVQISDEVFGEGMARLGNGLQNWVLVNFRRSKVDLTNVPEPIIEELARLVPMYEDLVSTSKIHLLQSVVSRLLVEHVFNTHFPGLSKEESRQLTETETLLASYGASDEPINQWRSTTLTILRKDGNKRLQTETANLTNTIVSRVNELLDAMTATKPNEGRDQGLRALVTSAIDLSRLLSVQRAVFNATMPEILPHQRIVFDAETMEDIGGEDEENLFEREVCCVTFPGIIKRGDVSGGQLQYRNVISKARVLCSPE</sequence>
<feature type="region of interest" description="Disordered" evidence="2">
    <location>
        <begin position="206"/>
        <end position="229"/>
    </location>
</feature>
<feature type="region of interest" description="Disordered" evidence="2">
    <location>
        <begin position="1"/>
        <end position="20"/>
    </location>
</feature>
<dbReference type="GO" id="GO:0006355">
    <property type="term" value="P:regulation of DNA-templated transcription"/>
    <property type="evidence" value="ECO:0007669"/>
    <property type="project" value="TreeGrafter"/>
</dbReference>
<dbReference type="EMBL" id="MU865572">
    <property type="protein sequence ID" value="KAK4221214.1"/>
    <property type="molecule type" value="Genomic_DNA"/>
</dbReference>
<dbReference type="InterPro" id="IPR019510">
    <property type="entry name" value="AKAP7-like_phosphoesterase"/>
</dbReference>
<feature type="coiled-coil region" evidence="1">
    <location>
        <begin position="375"/>
        <end position="427"/>
    </location>
</feature>
<comment type="caution">
    <text evidence="4">The sequence shown here is derived from an EMBL/GenBank/DDBJ whole genome shotgun (WGS) entry which is preliminary data.</text>
</comment>
<dbReference type="Pfam" id="PF10469">
    <property type="entry name" value="AKAP7_NLS"/>
    <property type="match status" value="1"/>
</dbReference>
<feature type="compositionally biased region" description="Low complexity" evidence="2">
    <location>
        <begin position="349"/>
        <end position="364"/>
    </location>
</feature>
<proteinExistence type="predicted"/>
<keyword evidence="5" id="KW-1185">Reference proteome</keyword>
<feature type="compositionally biased region" description="Low complexity" evidence="2">
    <location>
        <begin position="7"/>
        <end position="17"/>
    </location>
</feature>
<dbReference type="Gene3D" id="3.90.1140.10">
    <property type="entry name" value="Cyclic phosphodiesterase"/>
    <property type="match status" value="1"/>
</dbReference>
<feature type="domain" description="A-kinase anchor protein 7-like phosphoesterase" evidence="3">
    <location>
        <begin position="21"/>
        <end position="263"/>
    </location>
</feature>
<reference evidence="4" key="2">
    <citation type="submission" date="2023-05" db="EMBL/GenBank/DDBJ databases">
        <authorList>
            <consortium name="Lawrence Berkeley National Laboratory"/>
            <person name="Steindorff A."/>
            <person name="Hensen N."/>
            <person name="Bonometti L."/>
            <person name="Westerberg I."/>
            <person name="Brannstrom I.O."/>
            <person name="Guillou S."/>
            <person name="Cros-Aarteil S."/>
            <person name="Calhoun S."/>
            <person name="Haridas S."/>
            <person name="Kuo A."/>
            <person name="Mondo S."/>
            <person name="Pangilinan J."/>
            <person name="Riley R."/>
            <person name="Labutti K."/>
            <person name="Andreopoulos B."/>
            <person name="Lipzen A."/>
            <person name="Chen C."/>
            <person name="Yanf M."/>
            <person name="Daum C."/>
            <person name="Ng V."/>
            <person name="Clum A."/>
            <person name="Ohm R."/>
            <person name="Martin F."/>
            <person name="Silar P."/>
            <person name="Natvig D."/>
            <person name="Lalanne C."/>
            <person name="Gautier V."/>
            <person name="Ament-Velasquez S.L."/>
            <person name="Kruys A."/>
            <person name="Hutchinson M.I."/>
            <person name="Powell A.J."/>
            <person name="Barry K."/>
            <person name="Miller A.N."/>
            <person name="Grigoriev I.V."/>
            <person name="Debuchy R."/>
            <person name="Gladieux P."/>
            <person name="Thoren M.H."/>
            <person name="Johannesson H."/>
        </authorList>
    </citation>
    <scope>NUCLEOTIDE SEQUENCE</scope>
    <source>
        <strain evidence="4">CBS 990.96</strain>
    </source>
</reference>
<keyword evidence="1" id="KW-0175">Coiled coil</keyword>
<feature type="compositionally biased region" description="Basic and acidic residues" evidence="2">
    <location>
        <begin position="274"/>
        <end position="290"/>
    </location>
</feature>
<dbReference type="GO" id="GO:0005634">
    <property type="term" value="C:nucleus"/>
    <property type="evidence" value="ECO:0007669"/>
    <property type="project" value="TreeGrafter"/>
</dbReference>
<dbReference type="InterPro" id="IPR009210">
    <property type="entry name" value="ASCC1"/>
</dbReference>
<feature type="compositionally biased region" description="Polar residues" evidence="2">
    <location>
        <begin position="326"/>
        <end position="337"/>
    </location>
</feature>
<feature type="compositionally biased region" description="Low complexity" evidence="2">
    <location>
        <begin position="292"/>
        <end position="325"/>
    </location>
</feature>
<evidence type="ECO:0000259" key="3">
    <source>
        <dbReference type="Pfam" id="PF10469"/>
    </source>
</evidence>
<evidence type="ECO:0000313" key="4">
    <source>
        <dbReference type="EMBL" id="KAK4221214.1"/>
    </source>
</evidence>
<dbReference type="PANTHER" id="PTHR13360:SF1">
    <property type="entry name" value="ACTIVATING SIGNAL COINTEGRATOR 1 COMPLEX SUBUNIT 1"/>
    <property type="match status" value="1"/>
</dbReference>
<evidence type="ECO:0000256" key="2">
    <source>
        <dbReference type="SAM" id="MobiDB-lite"/>
    </source>
</evidence>
<keyword evidence="4" id="KW-0436">Ligase</keyword>
<feature type="region of interest" description="Disordered" evidence="2">
    <location>
        <begin position="266"/>
        <end position="364"/>
    </location>
</feature>
<dbReference type="GO" id="GO:0016874">
    <property type="term" value="F:ligase activity"/>
    <property type="evidence" value="ECO:0007669"/>
    <property type="project" value="UniProtKB-KW"/>
</dbReference>